<proteinExistence type="predicted"/>
<evidence type="ECO:0000313" key="2">
    <source>
        <dbReference type="Proteomes" id="UP001461498"/>
    </source>
</evidence>
<protein>
    <submittedName>
        <fullName evidence="1">Uncharacterized protein</fullName>
    </submittedName>
</protein>
<accession>A0AAW1CMH9</accession>
<dbReference type="Proteomes" id="UP001461498">
    <property type="component" value="Unassembled WGS sequence"/>
</dbReference>
<organism evidence="1 2">
    <name type="scientific">Rhynocoris fuscipes</name>
    <dbReference type="NCBI Taxonomy" id="488301"/>
    <lineage>
        <taxon>Eukaryota</taxon>
        <taxon>Metazoa</taxon>
        <taxon>Ecdysozoa</taxon>
        <taxon>Arthropoda</taxon>
        <taxon>Hexapoda</taxon>
        <taxon>Insecta</taxon>
        <taxon>Pterygota</taxon>
        <taxon>Neoptera</taxon>
        <taxon>Paraneoptera</taxon>
        <taxon>Hemiptera</taxon>
        <taxon>Heteroptera</taxon>
        <taxon>Panheteroptera</taxon>
        <taxon>Cimicomorpha</taxon>
        <taxon>Reduviidae</taxon>
        <taxon>Harpactorinae</taxon>
        <taxon>Harpactorini</taxon>
        <taxon>Rhynocoris</taxon>
    </lineage>
</organism>
<comment type="caution">
    <text evidence="1">The sequence shown here is derived from an EMBL/GenBank/DDBJ whole genome shotgun (WGS) entry which is preliminary data.</text>
</comment>
<keyword evidence="2" id="KW-1185">Reference proteome</keyword>
<sequence>MLYLNRCTRKSCVGHIRFFPYQIGHFFRNHLFCVKIFFGSILVLQKKETNDNILFFTFQSTK</sequence>
<gene>
    <name evidence="1" type="ORF">O3M35_002558</name>
</gene>
<name>A0AAW1CMH9_9HEMI</name>
<dbReference type="EMBL" id="JAPXFL010000011">
    <property type="protein sequence ID" value="KAK9499537.1"/>
    <property type="molecule type" value="Genomic_DNA"/>
</dbReference>
<dbReference type="AlphaFoldDB" id="A0AAW1CMH9"/>
<reference evidence="1 2" key="1">
    <citation type="submission" date="2022-12" db="EMBL/GenBank/DDBJ databases">
        <title>Chromosome-level genome assembly of true bugs.</title>
        <authorList>
            <person name="Ma L."/>
            <person name="Li H."/>
        </authorList>
    </citation>
    <scope>NUCLEOTIDE SEQUENCE [LARGE SCALE GENOMIC DNA]</scope>
    <source>
        <strain evidence="1">Lab_2022b</strain>
    </source>
</reference>
<evidence type="ECO:0000313" key="1">
    <source>
        <dbReference type="EMBL" id="KAK9499537.1"/>
    </source>
</evidence>